<comment type="caution">
    <text evidence="2">The sequence shown here is derived from an EMBL/GenBank/DDBJ whole genome shotgun (WGS) entry which is preliminary data.</text>
</comment>
<organism evidence="2 3">
    <name type="scientific">Halioxenophilus aromaticivorans</name>
    <dbReference type="NCBI Taxonomy" id="1306992"/>
    <lineage>
        <taxon>Bacteria</taxon>
        <taxon>Pseudomonadati</taxon>
        <taxon>Pseudomonadota</taxon>
        <taxon>Gammaproteobacteria</taxon>
        <taxon>Alteromonadales</taxon>
        <taxon>Alteromonadaceae</taxon>
        <taxon>Halioxenophilus</taxon>
    </lineage>
</organism>
<dbReference type="PANTHER" id="PTHR36492">
    <property type="match status" value="1"/>
</dbReference>
<sequence>MRVFALSDLHTDYPENKRWLTKMSHWDYQDDWLLLAGDISDRLALLEHCFATVTRNFAKVLFVPGNHDLWVKREPYATSIDKYHAVLALAKAHGIEHQQLHSERVSCIAVHGWYDYSFGQPSEQLKAAWVDYRACRWPEGYTEQTICDYFLAQNAVPAETDEKKPKHTVITCSHFLPRIDVMPDFIPHKHRIVYPVLGSLKIDMALRRYNPSIHVYGHSHVNVDTTIAGVRYLNNAFAYPQEKRIARKRLKCIYRG</sequence>
<dbReference type="Pfam" id="PF00149">
    <property type="entry name" value="Metallophos"/>
    <property type="match status" value="1"/>
</dbReference>
<dbReference type="InterPro" id="IPR004843">
    <property type="entry name" value="Calcineurin-like_PHP"/>
</dbReference>
<dbReference type="AlphaFoldDB" id="A0AAV3U8S1"/>
<evidence type="ECO:0000259" key="1">
    <source>
        <dbReference type="Pfam" id="PF00149"/>
    </source>
</evidence>
<protein>
    <submittedName>
        <fullName evidence="2">Metallophosphoesterase</fullName>
    </submittedName>
</protein>
<dbReference type="SUPFAM" id="SSF56300">
    <property type="entry name" value="Metallo-dependent phosphatases"/>
    <property type="match status" value="1"/>
</dbReference>
<keyword evidence="3" id="KW-1185">Reference proteome</keyword>
<proteinExistence type="predicted"/>
<dbReference type="Gene3D" id="3.60.21.10">
    <property type="match status" value="1"/>
</dbReference>
<accession>A0AAV3U8S1</accession>
<evidence type="ECO:0000313" key="2">
    <source>
        <dbReference type="EMBL" id="GAA4958222.1"/>
    </source>
</evidence>
<dbReference type="CDD" id="cd00838">
    <property type="entry name" value="MPP_superfamily"/>
    <property type="match status" value="1"/>
</dbReference>
<reference evidence="3" key="1">
    <citation type="journal article" date="2019" name="Int. J. Syst. Evol. Microbiol.">
        <title>The Global Catalogue of Microorganisms (GCM) 10K type strain sequencing project: providing services to taxonomists for standard genome sequencing and annotation.</title>
        <authorList>
            <consortium name="The Broad Institute Genomics Platform"/>
            <consortium name="The Broad Institute Genome Sequencing Center for Infectious Disease"/>
            <person name="Wu L."/>
            <person name="Ma J."/>
        </authorList>
    </citation>
    <scope>NUCLEOTIDE SEQUENCE [LARGE SCALE GENOMIC DNA]</scope>
    <source>
        <strain evidence="3">JCM 19134</strain>
    </source>
</reference>
<evidence type="ECO:0000313" key="3">
    <source>
        <dbReference type="Proteomes" id="UP001409585"/>
    </source>
</evidence>
<dbReference type="Proteomes" id="UP001409585">
    <property type="component" value="Unassembled WGS sequence"/>
</dbReference>
<gene>
    <name evidence="2" type="ORF">GCM10025791_43530</name>
</gene>
<name>A0AAV3U8S1_9ALTE</name>
<dbReference type="GO" id="GO:0016787">
    <property type="term" value="F:hydrolase activity"/>
    <property type="evidence" value="ECO:0007669"/>
    <property type="project" value="InterPro"/>
</dbReference>
<dbReference type="InterPro" id="IPR029052">
    <property type="entry name" value="Metallo-depent_PP-like"/>
</dbReference>
<dbReference type="RefSeq" id="WP_345427291.1">
    <property type="nucleotide sequence ID" value="NZ_AP031496.1"/>
</dbReference>
<dbReference type="PANTHER" id="PTHR36492:SF2">
    <property type="entry name" value="[ACYL-CARRIER-PROTEIN] PHOSPHODIESTERASE PPTH"/>
    <property type="match status" value="1"/>
</dbReference>
<dbReference type="EMBL" id="BAABLX010000076">
    <property type="protein sequence ID" value="GAA4958222.1"/>
    <property type="molecule type" value="Genomic_DNA"/>
</dbReference>
<feature type="domain" description="Calcineurin-like phosphoesterase" evidence="1">
    <location>
        <begin position="1"/>
        <end position="221"/>
    </location>
</feature>
<dbReference type="InterPro" id="IPR052963">
    <property type="entry name" value="Pantetheine_PDE"/>
</dbReference>